<organism evidence="2 3">
    <name type="scientific">Vibrio amylolyticus</name>
    <dbReference type="NCBI Taxonomy" id="2847292"/>
    <lineage>
        <taxon>Bacteria</taxon>
        <taxon>Pseudomonadati</taxon>
        <taxon>Pseudomonadota</taxon>
        <taxon>Gammaproteobacteria</taxon>
        <taxon>Vibrionales</taxon>
        <taxon>Vibrionaceae</taxon>
        <taxon>Vibrio</taxon>
    </lineage>
</organism>
<name>A0A9X2BFH0_9VIBR</name>
<gene>
    <name evidence="2" type="ORF">KP803_00460</name>
</gene>
<dbReference type="RefSeq" id="WP_248006865.1">
    <property type="nucleotide sequence ID" value="NZ_JAJHVV010000001.1"/>
</dbReference>
<protein>
    <recommendedName>
        <fullName evidence="4">Chromosome partitioning protein ParA</fullName>
    </recommendedName>
</protein>
<evidence type="ECO:0000313" key="2">
    <source>
        <dbReference type="EMBL" id="MCK6261739.1"/>
    </source>
</evidence>
<feature type="signal peptide" evidence="1">
    <location>
        <begin position="1"/>
        <end position="20"/>
    </location>
</feature>
<keyword evidence="1" id="KW-0732">Signal</keyword>
<evidence type="ECO:0000313" key="3">
    <source>
        <dbReference type="Proteomes" id="UP001139559"/>
    </source>
</evidence>
<dbReference type="AlphaFoldDB" id="A0A9X2BFH0"/>
<evidence type="ECO:0008006" key="4">
    <source>
        <dbReference type="Google" id="ProtNLM"/>
    </source>
</evidence>
<keyword evidence="3" id="KW-1185">Reference proteome</keyword>
<dbReference type="EMBL" id="JAJHVV010000001">
    <property type="protein sequence ID" value="MCK6261739.1"/>
    <property type="molecule type" value="Genomic_DNA"/>
</dbReference>
<dbReference type="Proteomes" id="UP001139559">
    <property type="component" value="Unassembled WGS sequence"/>
</dbReference>
<accession>A0A9X2BFH0</accession>
<sequence>MKKISLVLSTTLLFATNVIASQSVGYFVDAPITGIQYITSSGVEGETNKGAYTYNPGDSVDFFLGTGSHAFHLAAVSAEEWVSPNSMTVKPTLTINMTRLLLAMSEFDPEENELIVDENKLNQTQVQGFLSGLNLFELDAVAKHYSIELPTVGEAALHLQSSYEYIKNTFDSKDIVYSPKDKELRDILIKTRDSNNTLCFYDLSKTSNPDYIGPLGKTTYKITNKGIYEYPDYGDRYGSSDKNVSSCNIDIRARRETEEFHSVSDFSGWSGLFACAIKGCSRTDLSGYVVEDYDSGSSYKYRANAISFNPTTQILLNKKQGLGEHKKIIGANNEEIIWFTFATDAVSPLSFDGQWQEKKIHKNIVQYRCLKIKSNEVWATDFKDKRCSKWNVSSYNNVSDQFKDMWWLNKLNEPLYFYHLNMPVMWQDGQGSQHYTTWEYLPISKKLDDGIVYRYQQTLDMQTQSLLTSHISELTKL</sequence>
<proteinExistence type="predicted"/>
<feature type="chain" id="PRO_5040957051" description="Chromosome partitioning protein ParA" evidence="1">
    <location>
        <begin position="21"/>
        <end position="477"/>
    </location>
</feature>
<comment type="caution">
    <text evidence="2">The sequence shown here is derived from an EMBL/GenBank/DDBJ whole genome shotgun (WGS) entry which is preliminary data.</text>
</comment>
<reference evidence="2" key="1">
    <citation type="submission" date="2021-11" db="EMBL/GenBank/DDBJ databases">
        <title>Vibrio ZSDE26 sp. nov. and Vibrio ZSDZ34 sp. nov., isolated from coastal seawater in Qingdao.</title>
        <authorList>
            <person name="Zhang P."/>
        </authorList>
    </citation>
    <scope>NUCLEOTIDE SEQUENCE</scope>
    <source>
        <strain evidence="2">ZSDE26</strain>
    </source>
</reference>
<evidence type="ECO:0000256" key="1">
    <source>
        <dbReference type="SAM" id="SignalP"/>
    </source>
</evidence>